<gene>
    <name evidence="5" type="primary">efcab1</name>
    <name evidence="5" type="ORF">g.57462</name>
</gene>
<keyword evidence="3" id="KW-0106">Calcium</keyword>
<reference evidence="5" key="2">
    <citation type="journal article" date="2015" name="Gigascience">
        <title>Reconstructing a comprehensive transcriptome assembly of a white-pupal translocated strain of the pest fruit fly Bactrocera cucurbitae.</title>
        <authorList>
            <person name="Sim S.B."/>
            <person name="Calla B."/>
            <person name="Hall B."/>
            <person name="DeRego T."/>
            <person name="Geib S.M."/>
        </authorList>
    </citation>
    <scope>NUCLEOTIDE SEQUENCE</scope>
</reference>
<keyword evidence="2" id="KW-0677">Repeat</keyword>
<feature type="domain" description="EF-hand" evidence="4">
    <location>
        <begin position="157"/>
        <end position="192"/>
    </location>
</feature>
<dbReference type="PANTHER" id="PTHR23055:SF190">
    <property type="entry name" value="AT17667P-RELATED"/>
    <property type="match status" value="1"/>
</dbReference>
<dbReference type="InterPro" id="IPR011992">
    <property type="entry name" value="EF-hand-dom_pair"/>
</dbReference>
<dbReference type="SUPFAM" id="SSF47473">
    <property type="entry name" value="EF-hand"/>
    <property type="match status" value="1"/>
</dbReference>
<evidence type="ECO:0000313" key="5">
    <source>
        <dbReference type="EMBL" id="JAD03604.1"/>
    </source>
</evidence>
<evidence type="ECO:0000259" key="4">
    <source>
        <dbReference type="PROSITE" id="PS50222"/>
    </source>
</evidence>
<dbReference type="PROSITE" id="PS50222">
    <property type="entry name" value="EF_HAND_2"/>
    <property type="match status" value="1"/>
</dbReference>
<dbReference type="Gene3D" id="1.10.238.10">
    <property type="entry name" value="EF-hand"/>
    <property type="match status" value="1"/>
</dbReference>
<dbReference type="OrthoDB" id="191686at2759"/>
<dbReference type="InterPro" id="IPR002048">
    <property type="entry name" value="EF_hand_dom"/>
</dbReference>
<organism evidence="5">
    <name type="scientific">Zeugodacus cucurbitae</name>
    <name type="common">Melon fruit fly</name>
    <name type="synonym">Bactrocera cucurbitae</name>
    <dbReference type="NCBI Taxonomy" id="28588"/>
    <lineage>
        <taxon>Eukaryota</taxon>
        <taxon>Metazoa</taxon>
        <taxon>Ecdysozoa</taxon>
        <taxon>Arthropoda</taxon>
        <taxon>Hexapoda</taxon>
        <taxon>Insecta</taxon>
        <taxon>Pterygota</taxon>
        <taxon>Neoptera</taxon>
        <taxon>Endopterygota</taxon>
        <taxon>Diptera</taxon>
        <taxon>Brachycera</taxon>
        <taxon>Muscomorpha</taxon>
        <taxon>Tephritoidea</taxon>
        <taxon>Tephritidae</taxon>
        <taxon>Zeugodacus</taxon>
        <taxon>Zeugodacus</taxon>
    </lineage>
</organism>
<reference evidence="5" key="1">
    <citation type="submission" date="2014-11" db="EMBL/GenBank/DDBJ databases">
        <authorList>
            <person name="Geib S."/>
        </authorList>
    </citation>
    <scope>NUCLEOTIDE SEQUENCE</scope>
</reference>
<keyword evidence="1" id="KW-0479">Metal-binding</keyword>
<dbReference type="GeneID" id="105218077"/>
<dbReference type="PROSITE" id="PS00018">
    <property type="entry name" value="EF_HAND_1"/>
    <property type="match status" value="1"/>
</dbReference>
<evidence type="ECO:0000256" key="1">
    <source>
        <dbReference type="ARBA" id="ARBA00022723"/>
    </source>
</evidence>
<evidence type="ECO:0000256" key="2">
    <source>
        <dbReference type="ARBA" id="ARBA00022737"/>
    </source>
</evidence>
<dbReference type="GO" id="GO:0005509">
    <property type="term" value="F:calcium ion binding"/>
    <property type="evidence" value="ECO:0007669"/>
    <property type="project" value="InterPro"/>
</dbReference>
<sequence length="226" mass="26230">MTMNKLDATLDDVQNTRFGNIYHDLIKQMAKTTQFTEGEVSSILMVYHKFVLANGSKAKHMTKKQFFHLFLVLFKIFDLQIIERILLHITLDMKKEVDAVAWVRLFSVFMTNKLDQKIKFTFQIYNIHGNGFLNREIVQHAVEKFFVGEDEDEVNELRSDMVDLLFKKFDVDKDGVISFDDYSQVVMKQPMLLEFLGQCFPSIIGTTVIALCANIMSKVSFDKQCV</sequence>
<dbReference type="Pfam" id="PF13499">
    <property type="entry name" value="EF-hand_7"/>
    <property type="match status" value="1"/>
</dbReference>
<dbReference type="EMBL" id="GBXI01010688">
    <property type="protein sequence ID" value="JAD03604.1"/>
    <property type="molecule type" value="Transcribed_RNA"/>
</dbReference>
<proteinExistence type="predicted"/>
<dbReference type="InterPro" id="IPR028846">
    <property type="entry name" value="Recoverin"/>
</dbReference>
<name>A0A0A1WX16_ZEUCU</name>
<evidence type="ECO:0000256" key="3">
    <source>
        <dbReference type="ARBA" id="ARBA00022837"/>
    </source>
</evidence>
<dbReference type="PANTHER" id="PTHR23055">
    <property type="entry name" value="CALCIUM BINDING PROTEINS"/>
    <property type="match status" value="1"/>
</dbReference>
<protein>
    <submittedName>
        <fullName evidence="5">EF-hand calcium-binding domain-containing protein 1</fullName>
    </submittedName>
</protein>
<dbReference type="AlphaFoldDB" id="A0A0A1WX16"/>
<accession>A0A0A1WX16</accession>
<dbReference type="InterPro" id="IPR018247">
    <property type="entry name" value="EF_Hand_1_Ca_BS"/>
</dbReference>